<gene>
    <name evidence="5" type="ORF">JOC83_003406</name>
</gene>
<dbReference type="PROSITE" id="PS00455">
    <property type="entry name" value="AMP_BINDING"/>
    <property type="match status" value="1"/>
</dbReference>
<dbReference type="RefSeq" id="WP_205188551.1">
    <property type="nucleotide sequence ID" value="NZ_JAFBFC010000007.1"/>
</dbReference>
<protein>
    <submittedName>
        <fullName evidence="5">Fatty-acyl-CoA synthase</fullName>
        <ecNumber evidence="5">6.2.1.-</ecNumber>
    </submittedName>
</protein>
<dbReference type="InterPro" id="IPR045851">
    <property type="entry name" value="AMP-bd_C_sf"/>
</dbReference>
<dbReference type="InterPro" id="IPR000873">
    <property type="entry name" value="AMP-dep_synth/lig_dom"/>
</dbReference>
<dbReference type="InterPro" id="IPR020845">
    <property type="entry name" value="AMP-binding_CS"/>
</dbReference>
<dbReference type="SUPFAM" id="SSF56801">
    <property type="entry name" value="Acetyl-CoA synthetase-like"/>
    <property type="match status" value="1"/>
</dbReference>
<dbReference type="Gene3D" id="3.40.50.12780">
    <property type="entry name" value="N-terminal domain of ligase-like"/>
    <property type="match status" value="1"/>
</dbReference>
<feature type="domain" description="AMP-dependent synthetase/ligase" evidence="3">
    <location>
        <begin position="99"/>
        <end position="263"/>
    </location>
</feature>
<sequence length="412" mass="45883">MFFVNDQYYTVVDVEKQHARFEEMEILQNVHQKRIAVCLPDAFEWLSLCLYMQKKGGSVVPINPATPKEAALRFANATSSHVLLFESLESPIELSSKENEKEGVLVQMSSGTTGEPKCIERSWDSIEEELESYVANWPMSNDTTSIVACPVTHSYGLISGVLSCLKRGAEPIVITNMNPKYVIKKVVKHPTHILYGAPALIHTVVQLLPKGQRLHAVMTSGTVIPASWLSSLHQVADRVLQQYGCSEAGCVALHPNVMSPEDMGYALSHVNISAGKDKNHLAEIVIRTSLQDIYTKDLGYLKEDGTLCYVSRMDDTINVAGLNVYPQEVENVLMAEPRIEEAVVYKKSDAYAGERVCVQFVSNETIDEMELREWCKNRLSPYQVPVEFVQVKEIAKLPNGKVSRKLLGGVPV</sequence>
<comment type="similarity">
    <text evidence="1">Belongs to the ATP-dependent AMP-binding enzyme family.</text>
</comment>
<evidence type="ECO:0000259" key="4">
    <source>
        <dbReference type="Pfam" id="PF13193"/>
    </source>
</evidence>
<proteinExistence type="inferred from homology"/>
<dbReference type="PANTHER" id="PTHR43201:SF5">
    <property type="entry name" value="MEDIUM-CHAIN ACYL-COA LIGASE ACSF2, MITOCHONDRIAL"/>
    <property type="match status" value="1"/>
</dbReference>
<evidence type="ECO:0000313" key="6">
    <source>
        <dbReference type="Proteomes" id="UP000809829"/>
    </source>
</evidence>
<dbReference type="GO" id="GO:0016874">
    <property type="term" value="F:ligase activity"/>
    <property type="evidence" value="ECO:0007669"/>
    <property type="project" value="UniProtKB-KW"/>
</dbReference>
<dbReference type="Pfam" id="PF00501">
    <property type="entry name" value="AMP-binding"/>
    <property type="match status" value="1"/>
</dbReference>
<name>A0ABS2QYI0_9BACI</name>
<evidence type="ECO:0000256" key="2">
    <source>
        <dbReference type="ARBA" id="ARBA00022598"/>
    </source>
</evidence>
<dbReference type="Pfam" id="PF13193">
    <property type="entry name" value="AMP-binding_C"/>
    <property type="match status" value="1"/>
</dbReference>
<dbReference type="Proteomes" id="UP000809829">
    <property type="component" value="Unassembled WGS sequence"/>
</dbReference>
<dbReference type="PANTHER" id="PTHR43201">
    <property type="entry name" value="ACYL-COA SYNTHETASE"/>
    <property type="match status" value="1"/>
</dbReference>
<dbReference type="CDD" id="cd04433">
    <property type="entry name" value="AFD_class_I"/>
    <property type="match status" value="1"/>
</dbReference>
<organism evidence="5 6">
    <name type="scientific">Priestia iocasae</name>
    <dbReference type="NCBI Taxonomy" id="2291674"/>
    <lineage>
        <taxon>Bacteria</taxon>
        <taxon>Bacillati</taxon>
        <taxon>Bacillota</taxon>
        <taxon>Bacilli</taxon>
        <taxon>Bacillales</taxon>
        <taxon>Bacillaceae</taxon>
        <taxon>Priestia</taxon>
    </lineage>
</organism>
<dbReference type="InterPro" id="IPR042099">
    <property type="entry name" value="ANL_N_sf"/>
</dbReference>
<keyword evidence="2 5" id="KW-0436">Ligase</keyword>
<feature type="domain" description="AMP-binding enzyme C-terminal" evidence="4">
    <location>
        <begin position="328"/>
        <end position="401"/>
    </location>
</feature>
<dbReference type="EC" id="6.2.1.-" evidence="5"/>
<keyword evidence="6" id="KW-1185">Reference proteome</keyword>
<dbReference type="EMBL" id="JAFBFC010000007">
    <property type="protein sequence ID" value="MBM7704549.1"/>
    <property type="molecule type" value="Genomic_DNA"/>
</dbReference>
<reference evidence="5 6" key="1">
    <citation type="submission" date="2021-01" db="EMBL/GenBank/DDBJ databases">
        <title>Genomic Encyclopedia of Type Strains, Phase IV (KMG-IV): sequencing the most valuable type-strain genomes for metagenomic binning, comparative biology and taxonomic classification.</title>
        <authorList>
            <person name="Goeker M."/>
        </authorList>
    </citation>
    <scope>NUCLEOTIDE SEQUENCE [LARGE SCALE GENOMIC DNA]</scope>
    <source>
        <strain evidence="5 6">DSM 104297</strain>
    </source>
</reference>
<dbReference type="InterPro" id="IPR025110">
    <property type="entry name" value="AMP-bd_C"/>
</dbReference>
<dbReference type="NCBIfam" id="NF006167">
    <property type="entry name" value="PRK08308.1"/>
    <property type="match status" value="1"/>
</dbReference>
<dbReference type="Gene3D" id="3.30.300.30">
    <property type="match status" value="1"/>
</dbReference>
<evidence type="ECO:0000259" key="3">
    <source>
        <dbReference type="Pfam" id="PF00501"/>
    </source>
</evidence>
<accession>A0ABS2QYI0</accession>
<comment type="caution">
    <text evidence="5">The sequence shown here is derived from an EMBL/GenBank/DDBJ whole genome shotgun (WGS) entry which is preliminary data.</text>
</comment>
<evidence type="ECO:0000313" key="5">
    <source>
        <dbReference type="EMBL" id="MBM7704549.1"/>
    </source>
</evidence>
<evidence type="ECO:0000256" key="1">
    <source>
        <dbReference type="ARBA" id="ARBA00006432"/>
    </source>
</evidence>